<dbReference type="PANTHER" id="PTHR43433">
    <property type="entry name" value="HYDROLASE, ALPHA/BETA FOLD FAMILY PROTEIN"/>
    <property type="match status" value="1"/>
</dbReference>
<proteinExistence type="predicted"/>
<evidence type="ECO:0000313" key="3">
    <source>
        <dbReference type="Proteomes" id="UP000249915"/>
    </source>
</evidence>
<keyword evidence="2" id="KW-0378">Hydrolase</keyword>
<dbReference type="GO" id="GO:0004806">
    <property type="term" value="F:triacylglycerol lipase activity"/>
    <property type="evidence" value="ECO:0007669"/>
    <property type="project" value="TreeGrafter"/>
</dbReference>
<dbReference type="SUPFAM" id="SSF53474">
    <property type="entry name" value="alpha/beta-Hydrolases"/>
    <property type="match status" value="1"/>
</dbReference>
<dbReference type="Proteomes" id="UP000249915">
    <property type="component" value="Unassembled WGS sequence"/>
</dbReference>
<accession>A0A2V4AL38</accession>
<dbReference type="InterPro" id="IPR000073">
    <property type="entry name" value="AB_hydrolase_1"/>
</dbReference>
<feature type="domain" description="AB hydrolase-1" evidence="1">
    <location>
        <begin position="24"/>
        <end position="266"/>
    </location>
</feature>
<sequence length="288" mass="31023">MTEQLMTVDGAELCLETFGDRAAPAILLIGGAAASMDWWDAEFCELLAARGRFVIRYDHRDTGRSVASPVGAPTYSAADLTRDPIRILDGLGLDRAHVVGVSMGGGIAQELALRDPGRLLTMTLIATSPIGTRGDPTPLPPMDPRIAAVFGNPAPEPAWDDRAAVLEYLVDAERDYEGPRGFDEAWVRRVVRRIVDRSRDLRASLTNHDLVIAAEQDGDELRLADVTVPALVLHGTDDPLFPLPHGTALAAEIPGAAFVALEGMGHQVPPPRLWEVVVSAITRHTAPR</sequence>
<dbReference type="PANTHER" id="PTHR43433:SF5">
    <property type="entry name" value="AB HYDROLASE-1 DOMAIN-CONTAINING PROTEIN"/>
    <property type="match status" value="1"/>
</dbReference>
<protein>
    <submittedName>
        <fullName evidence="2">Alpha/beta hydrolase</fullName>
    </submittedName>
</protein>
<gene>
    <name evidence="2" type="ORF">BAY60_26255</name>
</gene>
<dbReference type="EMBL" id="MASW01000006">
    <property type="protein sequence ID" value="PXY20987.1"/>
    <property type="molecule type" value="Genomic_DNA"/>
</dbReference>
<dbReference type="Gene3D" id="3.40.50.1820">
    <property type="entry name" value="alpha/beta hydrolase"/>
    <property type="match status" value="1"/>
</dbReference>
<dbReference type="OrthoDB" id="8957634at2"/>
<dbReference type="GO" id="GO:0046503">
    <property type="term" value="P:glycerolipid catabolic process"/>
    <property type="evidence" value="ECO:0007669"/>
    <property type="project" value="TreeGrafter"/>
</dbReference>
<evidence type="ECO:0000313" key="2">
    <source>
        <dbReference type="EMBL" id="PXY20987.1"/>
    </source>
</evidence>
<evidence type="ECO:0000259" key="1">
    <source>
        <dbReference type="Pfam" id="PF00561"/>
    </source>
</evidence>
<name>A0A2V4AL38_9PSEU</name>
<organism evidence="2 3">
    <name type="scientific">Prauserella muralis</name>
    <dbReference type="NCBI Taxonomy" id="588067"/>
    <lineage>
        <taxon>Bacteria</taxon>
        <taxon>Bacillati</taxon>
        <taxon>Actinomycetota</taxon>
        <taxon>Actinomycetes</taxon>
        <taxon>Pseudonocardiales</taxon>
        <taxon>Pseudonocardiaceae</taxon>
        <taxon>Prauserella</taxon>
    </lineage>
</organism>
<reference evidence="2 3" key="1">
    <citation type="submission" date="2016-07" db="EMBL/GenBank/DDBJ databases">
        <title>Draft genome sequence of Prauserella muralis DSM 45305, isolated from a mould-covered wall in an indoor environment.</title>
        <authorList>
            <person name="Ruckert C."/>
            <person name="Albersmeier A."/>
            <person name="Jiang C.-L."/>
            <person name="Jiang Y."/>
            <person name="Kalinowski J."/>
            <person name="Schneider O."/>
            <person name="Winkler A."/>
            <person name="Zotchev S.B."/>
        </authorList>
    </citation>
    <scope>NUCLEOTIDE SEQUENCE [LARGE SCALE GENOMIC DNA]</scope>
    <source>
        <strain evidence="2 3">DSM 45305</strain>
    </source>
</reference>
<comment type="caution">
    <text evidence="2">The sequence shown here is derived from an EMBL/GenBank/DDBJ whole genome shotgun (WGS) entry which is preliminary data.</text>
</comment>
<dbReference type="Pfam" id="PF00561">
    <property type="entry name" value="Abhydrolase_1"/>
    <property type="match status" value="1"/>
</dbReference>
<dbReference type="InterPro" id="IPR050471">
    <property type="entry name" value="AB_hydrolase"/>
</dbReference>
<dbReference type="AlphaFoldDB" id="A0A2V4AL38"/>
<keyword evidence="3" id="KW-1185">Reference proteome</keyword>
<dbReference type="InterPro" id="IPR029058">
    <property type="entry name" value="AB_hydrolase_fold"/>
</dbReference>
<dbReference type="RefSeq" id="WP_112284211.1">
    <property type="nucleotide sequence ID" value="NZ_MASW01000006.1"/>
</dbReference>